<gene>
    <name evidence="2" type="ORF">EVB55_066</name>
</gene>
<evidence type="ECO:0000259" key="1">
    <source>
        <dbReference type="PROSITE" id="PS50926"/>
    </source>
</evidence>
<keyword evidence="3" id="KW-1185">Reference proteome</keyword>
<dbReference type="Proteomes" id="UP000605518">
    <property type="component" value="Segment"/>
</dbReference>
<reference evidence="2" key="1">
    <citation type="submission" date="2020-01" db="EMBL/GenBank/DDBJ databases">
        <title>Patterns of diversity and host range of bacteriophage communities associated with bean-nodulatin bacteria.</title>
        <authorList>
            <person name="Vann Cauwenberghe J."/>
            <person name="Santamaria R.I."/>
            <person name="Bustos P."/>
            <person name="Juarez S."/>
            <person name="Gonzalez V."/>
        </authorList>
    </citation>
    <scope>NUCLEOTIDE SEQUENCE</scope>
</reference>
<name>A0A7S5UT71_9CAUD</name>
<accession>A0A7S5UT71</accession>
<feature type="domain" description="TRAM" evidence="1">
    <location>
        <begin position="10"/>
        <end position="70"/>
    </location>
</feature>
<proteinExistence type="predicted"/>
<dbReference type="PROSITE" id="PS50926">
    <property type="entry name" value="TRAM"/>
    <property type="match status" value="1"/>
</dbReference>
<evidence type="ECO:0000313" key="2">
    <source>
        <dbReference type="EMBL" id="QIG68001.1"/>
    </source>
</evidence>
<protein>
    <recommendedName>
        <fullName evidence="1">TRAM domain-containing protein</fullName>
    </recommendedName>
</protein>
<dbReference type="EMBL" id="MN988486">
    <property type="protein sequence ID" value="QIG68001.1"/>
    <property type="molecule type" value="Genomic_DNA"/>
</dbReference>
<dbReference type="InterPro" id="IPR002792">
    <property type="entry name" value="TRAM_dom"/>
</dbReference>
<organism evidence="2 3">
    <name type="scientific">Rhizobium phage RHph_Y68</name>
    <dbReference type="NCBI Taxonomy" id="2509787"/>
    <lineage>
        <taxon>Viruses</taxon>
        <taxon>Duplodnaviria</taxon>
        <taxon>Heunggongvirae</taxon>
        <taxon>Uroviricota</taxon>
        <taxon>Caudoviricetes</taxon>
        <taxon>Pootjesviridae</taxon>
        <taxon>Staniewskivirinae</taxon>
        <taxon>Trinifflemingvirus</taxon>
        <taxon>Trinifflemingvirus Y68</taxon>
    </lineage>
</organism>
<evidence type="ECO:0000313" key="3">
    <source>
        <dbReference type="Proteomes" id="UP000605518"/>
    </source>
</evidence>
<sequence length="70" mass="8055">MKIQDKVHYKDKLGNDLCEHEVFVHDSGKCYARVGNGMTSPRHVNGKTMFVDGEMKIFWLLPGQMTPFKL</sequence>